<protein>
    <submittedName>
        <fullName evidence="2 3">Uncharacterized protein LOC108015781</fullName>
    </submittedName>
</protein>
<organism evidence="1 6">
    <name type="scientific">Drosophila suzukii</name>
    <name type="common">Spotted-wing drosophila fruit fly</name>
    <dbReference type="NCBI Taxonomy" id="28584"/>
    <lineage>
        <taxon>Eukaryota</taxon>
        <taxon>Metazoa</taxon>
        <taxon>Ecdysozoa</taxon>
        <taxon>Arthropoda</taxon>
        <taxon>Hexapoda</taxon>
        <taxon>Insecta</taxon>
        <taxon>Pterygota</taxon>
        <taxon>Neoptera</taxon>
        <taxon>Endopterygota</taxon>
        <taxon>Diptera</taxon>
        <taxon>Brachycera</taxon>
        <taxon>Muscomorpha</taxon>
        <taxon>Ephydroidea</taxon>
        <taxon>Drosophilidae</taxon>
        <taxon>Drosophila</taxon>
        <taxon>Sophophora</taxon>
    </lineage>
</organism>
<accession>A0AB40DMY2</accession>
<keyword evidence="1" id="KW-1185">Reference proteome</keyword>
<evidence type="ECO:0000313" key="5">
    <source>
        <dbReference type="RefSeq" id="XP_065724565.1"/>
    </source>
</evidence>
<dbReference type="GeneID" id="108015781"/>
<dbReference type="PANTHER" id="PTHR47331:SF4">
    <property type="entry name" value="PEPTIDASE S1 DOMAIN-CONTAINING PROTEIN"/>
    <property type="match status" value="1"/>
</dbReference>
<dbReference type="RefSeq" id="XP_070852070.1">
    <property type="nucleotide sequence ID" value="XM_070995969.1"/>
</dbReference>
<dbReference type="RefSeq" id="XP_065724565.1">
    <property type="nucleotide sequence ID" value="XM_065868493.1"/>
</dbReference>
<evidence type="ECO:0000313" key="2">
    <source>
        <dbReference type="RefSeq" id="XP_065724562.1"/>
    </source>
</evidence>
<dbReference type="RefSeq" id="XP_065724562.1">
    <property type="nucleotide sequence ID" value="XM_065868490.1"/>
</dbReference>
<sequence length="419" mass="48364">MRSMTFGISCASCIAHYVRDKNAEEYKLQSPRAFEAITKAHYVDDYIDSLGNETEAIEVTLKVRDIHAAGGFNIRNWASNSPEVLKHLQGDSLDLQSPKELGDPEKVLGMFWELATDMFKYVFRFARMKRNVLSEEALPTKREVLQVVMSIFDPLGFLSCYTIGLKMLLQEIWRTGIGWDDILPGPQLSFWTKWKDLLPQATTIQVPRHYSPLLCMADFVELHTFVDASEYGYAAVYYFRIGNGDDITVSLMAAKRKFAPLKPLSIPRMELLAAVIGARLSYKVRSIRNISVDQHTYWTDLRTVLSWLTMDPRNFYSFVKHRVGEILETTNAGQWHWVPTKLNVADMATKFISKPNSQEWINGQMMLQKSKDQWPKQPTLCPSYKVDHDEIKKTVLIIRKESIVVMVPLYVERFSDWKR</sequence>
<proteinExistence type="predicted"/>
<evidence type="ECO:0000313" key="7">
    <source>
        <dbReference type="RefSeq" id="XP_070852070.1"/>
    </source>
</evidence>
<dbReference type="AlphaFoldDB" id="A0AB40DMY2"/>
<dbReference type="PANTHER" id="PTHR47331">
    <property type="entry name" value="PHD-TYPE DOMAIN-CONTAINING PROTEIN"/>
    <property type="match status" value="1"/>
</dbReference>
<evidence type="ECO:0000313" key="4">
    <source>
        <dbReference type="RefSeq" id="XP_065724564.1"/>
    </source>
</evidence>
<evidence type="ECO:0000313" key="1">
    <source>
        <dbReference type="Proteomes" id="UP001652628"/>
    </source>
</evidence>
<dbReference type="RefSeq" id="XP_065724563.1">
    <property type="nucleotide sequence ID" value="XM_065868491.1"/>
</dbReference>
<gene>
    <name evidence="2 3 4 5 6 7" type="primary">LOC108015781</name>
</gene>
<evidence type="ECO:0000313" key="6">
    <source>
        <dbReference type="RefSeq" id="XP_065724566.1"/>
    </source>
</evidence>
<dbReference type="Pfam" id="PF05380">
    <property type="entry name" value="Peptidase_A17"/>
    <property type="match status" value="1"/>
</dbReference>
<reference evidence="2 3" key="1">
    <citation type="submission" date="2025-04" db="UniProtKB">
        <authorList>
            <consortium name="RefSeq"/>
        </authorList>
    </citation>
    <scope>IDENTIFICATION</scope>
    <source>
        <strain evidence="2 3">WT10</strain>
        <tissue evidence="2 3">Whole body</tissue>
    </source>
</reference>
<dbReference type="Proteomes" id="UP001652628">
    <property type="component" value="Chromosome 3"/>
</dbReference>
<name>A0AB40DMY2_DROSZ</name>
<evidence type="ECO:0000313" key="3">
    <source>
        <dbReference type="RefSeq" id="XP_065724563.1"/>
    </source>
</evidence>
<dbReference type="RefSeq" id="XP_065724564.1">
    <property type="nucleotide sequence ID" value="XM_065868492.1"/>
</dbReference>
<dbReference type="InterPro" id="IPR008042">
    <property type="entry name" value="Retrotrans_Pao"/>
</dbReference>
<dbReference type="RefSeq" id="XP_065724566.1">
    <property type="nucleotide sequence ID" value="XM_065868494.1"/>
</dbReference>